<gene>
    <name evidence="1" type="ORF">PQR01_36095</name>
</gene>
<sequence>MHRSSKTSRACAALALAATLAGCNGKSDPTKENFTQAVQKHLDAIDPVCVVSGPVPFDLPDLQTYTEKQADVLVKVGLLAKEPTRVMESGRMLPGFHYSLTDEGKKAYRPANPAAGSALCGGKSQVQAITWSSSVPDKAEVGTTVDVRYTARLIDRPRWDDETLLGPMHIELISTTNDMYNGENFLELTNDGWAVKQTPGWR</sequence>
<dbReference type="EMBL" id="JAQQDW010000132">
    <property type="protein sequence ID" value="MFM0108693.1"/>
    <property type="molecule type" value="Genomic_DNA"/>
</dbReference>
<proteinExistence type="predicted"/>
<accession>A0ACC7NM86</accession>
<protein>
    <submittedName>
        <fullName evidence="1">Uncharacterized protein</fullName>
    </submittedName>
</protein>
<evidence type="ECO:0000313" key="2">
    <source>
        <dbReference type="Proteomes" id="UP001629235"/>
    </source>
</evidence>
<keyword evidence="2" id="KW-1185">Reference proteome</keyword>
<dbReference type="Proteomes" id="UP001629235">
    <property type="component" value="Unassembled WGS sequence"/>
</dbReference>
<name>A0ACC7NM86_9BURK</name>
<organism evidence="1 2">
    <name type="scientific">Paraburkholderia rhynchosiae</name>
    <dbReference type="NCBI Taxonomy" id="487049"/>
    <lineage>
        <taxon>Bacteria</taxon>
        <taxon>Pseudomonadati</taxon>
        <taxon>Pseudomonadota</taxon>
        <taxon>Betaproteobacteria</taxon>
        <taxon>Burkholderiales</taxon>
        <taxon>Burkholderiaceae</taxon>
        <taxon>Paraburkholderia</taxon>
    </lineage>
</organism>
<reference evidence="1 2" key="1">
    <citation type="journal article" date="2024" name="Chem. Sci.">
        <title>Discovery of megapolipeptins by genome mining of a Burkholderiales bacteria collection.</title>
        <authorList>
            <person name="Paulo B.S."/>
            <person name="Recchia M.J.J."/>
            <person name="Lee S."/>
            <person name="Fergusson C.H."/>
            <person name="Romanowski S.B."/>
            <person name="Hernandez A."/>
            <person name="Krull N."/>
            <person name="Liu D.Y."/>
            <person name="Cavanagh H."/>
            <person name="Bos A."/>
            <person name="Gray C.A."/>
            <person name="Murphy B.T."/>
            <person name="Linington R.G."/>
            <person name="Eustaquio A.S."/>
        </authorList>
    </citation>
    <scope>NUCLEOTIDE SEQUENCE [LARGE SCALE GENOMIC DNA]</scope>
    <source>
        <strain evidence="1 2">RL18-126-BIB-B</strain>
    </source>
</reference>
<evidence type="ECO:0000313" key="1">
    <source>
        <dbReference type="EMBL" id="MFM0108693.1"/>
    </source>
</evidence>
<comment type="caution">
    <text evidence="1">The sequence shown here is derived from an EMBL/GenBank/DDBJ whole genome shotgun (WGS) entry which is preliminary data.</text>
</comment>